<gene>
    <name evidence="2" type="ORF">BJ508DRAFT_314509</name>
</gene>
<organism evidence="2 3">
    <name type="scientific">Ascobolus immersus RN42</name>
    <dbReference type="NCBI Taxonomy" id="1160509"/>
    <lineage>
        <taxon>Eukaryota</taxon>
        <taxon>Fungi</taxon>
        <taxon>Dikarya</taxon>
        <taxon>Ascomycota</taxon>
        <taxon>Pezizomycotina</taxon>
        <taxon>Pezizomycetes</taxon>
        <taxon>Pezizales</taxon>
        <taxon>Ascobolaceae</taxon>
        <taxon>Ascobolus</taxon>
    </lineage>
</organism>
<keyword evidence="3" id="KW-1185">Reference proteome</keyword>
<accession>A0A3N4HJA2</accession>
<evidence type="ECO:0000313" key="3">
    <source>
        <dbReference type="Proteomes" id="UP000275078"/>
    </source>
</evidence>
<evidence type="ECO:0000256" key="1">
    <source>
        <dbReference type="SAM" id="MobiDB-lite"/>
    </source>
</evidence>
<dbReference type="Proteomes" id="UP000275078">
    <property type="component" value="Unassembled WGS sequence"/>
</dbReference>
<proteinExistence type="predicted"/>
<feature type="region of interest" description="Disordered" evidence="1">
    <location>
        <begin position="126"/>
        <end position="166"/>
    </location>
</feature>
<name>A0A3N4HJA2_ASCIM</name>
<dbReference type="AlphaFoldDB" id="A0A3N4HJA2"/>
<feature type="compositionally biased region" description="Basic and acidic residues" evidence="1">
    <location>
        <begin position="143"/>
        <end position="166"/>
    </location>
</feature>
<reference evidence="2 3" key="1">
    <citation type="journal article" date="2018" name="Nat. Ecol. Evol.">
        <title>Pezizomycetes genomes reveal the molecular basis of ectomycorrhizal truffle lifestyle.</title>
        <authorList>
            <person name="Murat C."/>
            <person name="Payen T."/>
            <person name="Noel B."/>
            <person name="Kuo A."/>
            <person name="Morin E."/>
            <person name="Chen J."/>
            <person name="Kohler A."/>
            <person name="Krizsan K."/>
            <person name="Balestrini R."/>
            <person name="Da Silva C."/>
            <person name="Montanini B."/>
            <person name="Hainaut M."/>
            <person name="Levati E."/>
            <person name="Barry K.W."/>
            <person name="Belfiori B."/>
            <person name="Cichocki N."/>
            <person name="Clum A."/>
            <person name="Dockter R.B."/>
            <person name="Fauchery L."/>
            <person name="Guy J."/>
            <person name="Iotti M."/>
            <person name="Le Tacon F."/>
            <person name="Lindquist E.A."/>
            <person name="Lipzen A."/>
            <person name="Malagnac F."/>
            <person name="Mello A."/>
            <person name="Molinier V."/>
            <person name="Miyauchi S."/>
            <person name="Poulain J."/>
            <person name="Riccioni C."/>
            <person name="Rubini A."/>
            <person name="Sitrit Y."/>
            <person name="Splivallo R."/>
            <person name="Traeger S."/>
            <person name="Wang M."/>
            <person name="Zifcakova L."/>
            <person name="Wipf D."/>
            <person name="Zambonelli A."/>
            <person name="Paolocci F."/>
            <person name="Nowrousian M."/>
            <person name="Ottonello S."/>
            <person name="Baldrian P."/>
            <person name="Spatafora J.W."/>
            <person name="Henrissat B."/>
            <person name="Nagy L.G."/>
            <person name="Aury J.M."/>
            <person name="Wincker P."/>
            <person name="Grigoriev I.V."/>
            <person name="Bonfante P."/>
            <person name="Martin F.M."/>
        </authorList>
    </citation>
    <scope>NUCLEOTIDE SEQUENCE [LARGE SCALE GENOMIC DNA]</scope>
    <source>
        <strain evidence="2 3">RN42</strain>
    </source>
</reference>
<evidence type="ECO:0000313" key="2">
    <source>
        <dbReference type="EMBL" id="RPA72678.1"/>
    </source>
</evidence>
<protein>
    <submittedName>
        <fullName evidence="2">Uncharacterized protein</fullName>
    </submittedName>
</protein>
<feature type="compositionally biased region" description="Polar residues" evidence="1">
    <location>
        <begin position="49"/>
        <end position="59"/>
    </location>
</feature>
<dbReference type="EMBL" id="ML119851">
    <property type="protein sequence ID" value="RPA72678.1"/>
    <property type="molecule type" value="Genomic_DNA"/>
</dbReference>
<sequence length="257" mass="28627">MNVCTTTSTGATKIEPVSTHSQRQLRSSTLALRNRIFPVISRKRASPTRADSMNNSAENPTIKPEPGSEDIAIKSETDNKVDEGTEVVVAPDKKDVKFLEPETQSNLKHTACDAAKTDSCKAQPNAITKRYGHPNSSCSTSNDSRKDVDKSTEPSQKRIRTKTPEEQLNDDRITLLAKLNHVKETTERSLCAADFEKAGLMIPIAFKEQLDAIDRTIMELRSKTWSVWITPAGKVYKRAPVSYEQQKQGKKYGDIFS</sequence>
<feature type="region of interest" description="Disordered" evidence="1">
    <location>
        <begin position="42"/>
        <end position="70"/>
    </location>
</feature>